<reference evidence="1 2" key="1">
    <citation type="submission" date="2017-09" db="EMBL/GenBank/DDBJ databases">
        <authorList>
            <person name="Ehlers B."/>
            <person name="Leendertz F.H."/>
        </authorList>
    </citation>
    <scope>NUCLEOTIDE SEQUENCE [LARGE SCALE GENOMIC DNA]</scope>
    <source>
        <strain evidence="1 2">DSM 16848</strain>
    </source>
</reference>
<gene>
    <name evidence="1" type="ORF">SAMN02746062_01347</name>
</gene>
<dbReference type="Proteomes" id="UP000219669">
    <property type="component" value="Unassembled WGS sequence"/>
</dbReference>
<dbReference type="InterPro" id="IPR042206">
    <property type="entry name" value="CRISPR-assoc_Cas1_C"/>
</dbReference>
<dbReference type="EMBL" id="OCNF01000009">
    <property type="protein sequence ID" value="SOD68633.1"/>
    <property type="molecule type" value="Genomic_DNA"/>
</dbReference>
<organism evidence="1 2">
    <name type="scientific">Alysiella filiformis DSM 16848</name>
    <dbReference type="NCBI Taxonomy" id="1120981"/>
    <lineage>
        <taxon>Bacteria</taxon>
        <taxon>Pseudomonadati</taxon>
        <taxon>Pseudomonadota</taxon>
        <taxon>Betaproteobacteria</taxon>
        <taxon>Neisseriales</taxon>
        <taxon>Neisseriaceae</taxon>
        <taxon>Alysiella</taxon>
    </lineage>
</organism>
<dbReference type="AlphaFoldDB" id="A0A286ECL8"/>
<sequence>MVLSLINRGQIKPNDFVKEISGAVHIKPETRKLIFQTLQSKKQEKITHPFINEEVAIGLLPHIQAMLLSRHLRGDLAEYPPFLVR</sequence>
<proteinExistence type="predicted"/>
<evidence type="ECO:0000313" key="2">
    <source>
        <dbReference type="Proteomes" id="UP000219669"/>
    </source>
</evidence>
<evidence type="ECO:0000313" key="1">
    <source>
        <dbReference type="EMBL" id="SOD68633.1"/>
    </source>
</evidence>
<protein>
    <submittedName>
        <fullName evidence="1">CRISPR associated protein Cas1</fullName>
    </submittedName>
</protein>
<accession>A0A286ECL8</accession>
<keyword evidence="2" id="KW-1185">Reference proteome</keyword>
<name>A0A286ECL8_9NEIS</name>
<dbReference type="Gene3D" id="1.20.120.920">
    <property type="entry name" value="CRISPR-associated endonuclease Cas1, C-terminal domain"/>
    <property type="match status" value="1"/>
</dbReference>